<keyword evidence="3 7" id="KW-0560">Oxidoreductase</keyword>
<dbReference type="Proteomes" id="UP001596455">
    <property type="component" value="Unassembled WGS sequence"/>
</dbReference>
<accession>A0ABW2Q7V5</accession>
<keyword evidence="2" id="KW-0479">Metal-binding</keyword>
<dbReference type="PRINTS" id="PR00368">
    <property type="entry name" value="FADPNR"/>
</dbReference>
<reference evidence="8" key="1">
    <citation type="journal article" date="2019" name="Int. J. Syst. Evol. Microbiol.">
        <title>The Global Catalogue of Microorganisms (GCM) 10K type strain sequencing project: providing services to taxonomists for standard genome sequencing and annotation.</title>
        <authorList>
            <consortium name="The Broad Institute Genomics Platform"/>
            <consortium name="The Broad Institute Genome Sequencing Center for Infectious Disease"/>
            <person name="Wu L."/>
            <person name="Ma J."/>
        </authorList>
    </citation>
    <scope>NUCLEOTIDE SEQUENCE [LARGE SCALE GENOMIC DNA]</scope>
    <source>
        <strain evidence="8">JCM 1490</strain>
    </source>
</reference>
<keyword evidence="8" id="KW-1185">Reference proteome</keyword>
<evidence type="ECO:0000256" key="2">
    <source>
        <dbReference type="ARBA" id="ARBA00022723"/>
    </source>
</evidence>
<dbReference type="RefSeq" id="WP_382394018.1">
    <property type="nucleotide sequence ID" value="NZ_JBHTCQ010000002.1"/>
</dbReference>
<dbReference type="EC" id="1.-.-.-" evidence="7"/>
<keyword evidence="5" id="KW-0411">Iron-sulfur</keyword>
<comment type="caution">
    <text evidence="7">The sequence shown here is derived from an EMBL/GenBank/DDBJ whole genome shotgun (WGS) entry which is preliminary data.</text>
</comment>
<dbReference type="InterPro" id="IPR039650">
    <property type="entry name" value="HdrA-like"/>
</dbReference>
<dbReference type="PRINTS" id="PR00411">
    <property type="entry name" value="PNDRDTASEI"/>
</dbReference>
<feature type="region of interest" description="Disordered" evidence="6">
    <location>
        <begin position="422"/>
        <end position="442"/>
    </location>
</feature>
<evidence type="ECO:0000256" key="6">
    <source>
        <dbReference type="SAM" id="MobiDB-lite"/>
    </source>
</evidence>
<dbReference type="Gene3D" id="3.50.50.60">
    <property type="entry name" value="FAD/NAD(P)-binding domain"/>
    <property type="match status" value="1"/>
</dbReference>
<evidence type="ECO:0000256" key="5">
    <source>
        <dbReference type="ARBA" id="ARBA00023014"/>
    </source>
</evidence>
<dbReference type="PANTHER" id="PTHR43498">
    <property type="entry name" value="FERREDOXIN:COB-COM HETERODISULFIDE REDUCTASE SUBUNIT A"/>
    <property type="match status" value="1"/>
</dbReference>
<organism evidence="7 8">
    <name type="scientific">Georgenia alba</name>
    <dbReference type="NCBI Taxonomy" id="2233858"/>
    <lineage>
        <taxon>Bacteria</taxon>
        <taxon>Bacillati</taxon>
        <taxon>Actinomycetota</taxon>
        <taxon>Actinomycetes</taxon>
        <taxon>Micrococcales</taxon>
        <taxon>Bogoriellaceae</taxon>
        <taxon>Georgenia</taxon>
    </lineage>
</organism>
<evidence type="ECO:0000256" key="1">
    <source>
        <dbReference type="ARBA" id="ARBA00022485"/>
    </source>
</evidence>
<keyword evidence="4" id="KW-0408">Iron</keyword>
<evidence type="ECO:0000313" key="8">
    <source>
        <dbReference type="Proteomes" id="UP001596455"/>
    </source>
</evidence>
<evidence type="ECO:0000256" key="3">
    <source>
        <dbReference type="ARBA" id="ARBA00023002"/>
    </source>
</evidence>
<gene>
    <name evidence="7" type="ORF">ACFQQL_10385</name>
</gene>
<evidence type="ECO:0000256" key="4">
    <source>
        <dbReference type="ARBA" id="ARBA00023004"/>
    </source>
</evidence>
<dbReference type="GO" id="GO:0016491">
    <property type="term" value="F:oxidoreductase activity"/>
    <property type="evidence" value="ECO:0007669"/>
    <property type="project" value="UniProtKB-KW"/>
</dbReference>
<dbReference type="InterPro" id="IPR036188">
    <property type="entry name" value="FAD/NAD-bd_sf"/>
</dbReference>
<dbReference type="SUPFAM" id="SSF51905">
    <property type="entry name" value="FAD/NAD(P)-binding domain"/>
    <property type="match status" value="1"/>
</dbReference>
<evidence type="ECO:0000313" key="7">
    <source>
        <dbReference type="EMBL" id="MFC7405514.1"/>
    </source>
</evidence>
<dbReference type="Pfam" id="PF12831">
    <property type="entry name" value="FAD_oxidored"/>
    <property type="match status" value="1"/>
</dbReference>
<proteinExistence type="predicted"/>
<name>A0ABW2Q7V5_9MICO</name>
<dbReference type="PANTHER" id="PTHR43498:SF1">
    <property type="entry name" value="COB--COM HETERODISULFIDE REDUCTASE IRON-SULFUR SUBUNIT A"/>
    <property type="match status" value="1"/>
</dbReference>
<keyword evidence="1" id="KW-0004">4Fe-4S</keyword>
<protein>
    <submittedName>
        <fullName evidence="7">FAD-dependent oxidoreductase</fullName>
        <ecNumber evidence="7">1.-.-.-</ecNumber>
    </submittedName>
</protein>
<sequence>MSERYDVVVFGGGPAGSPAAIQAARLGARTLLVEKNGALGGTTTVAGVALPGLFHAWGRQIIAGVGWEMVSRTAALTGQELPDFTRWDLPHYKLQVPVQPAVLAAVIDETIMDSGADLLLHTMVGAAEQTDSGWRLTLCGKEGLHTVEAAMVVDATGDADVVALAGLPRRANRARQPGTIMVRLGGYDPDALDYDLLDAEYEQAVAGGRLLPGDLQRFTAPMRKFLRSRGENSIHVPGVGAGTSAEKTSAEIAGRRTFLRVYRFLRGLPGLDGLTVERWATETGVRETYTIEGLERITVADYTGGRLWPDALSYSFYPVDVHSSDGDGIDIRPLAHGVVPTVPRSAMIPQHSHGLMVAGRSVAGDQEANSAYRVQASCMAMGQAAGATTALAAHLGVAPVDVPLQKIRAALRAHGAIVPDVAGEDETALSTQPEPGSSKERP</sequence>
<dbReference type="EMBL" id="JBHTCQ010000002">
    <property type="protein sequence ID" value="MFC7405514.1"/>
    <property type="molecule type" value="Genomic_DNA"/>
</dbReference>